<reference evidence="1 2" key="1">
    <citation type="submission" date="2007-08" db="EMBL/GenBank/DDBJ databases">
        <title>Draft genome sequence of Clostridium leptum (DSM 753).</title>
        <authorList>
            <person name="Sudarsanam P."/>
            <person name="Ley R."/>
            <person name="Guruge J."/>
            <person name="Turnbaugh P.J."/>
            <person name="Mahowald M."/>
            <person name="Liep D."/>
            <person name="Gordon J."/>
        </authorList>
    </citation>
    <scope>NUCLEOTIDE SEQUENCE [LARGE SCALE GENOMIC DNA]</scope>
    <source>
        <strain evidence="1 2">DSM 753</strain>
    </source>
</reference>
<dbReference type="HOGENOM" id="CLU_2896126_0_0_9"/>
<evidence type="ECO:0000313" key="2">
    <source>
        <dbReference type="Proteomes" id="UP000003490"/>
    </source>
</evidence>
<protein>
    <submittedName>
        <fullName evidence="1">Uncharacterized protein</fullName>
    </submittedName>
</protein>
<dbReference type="Proteomes" id="UP000003490">
    <property type="component" value="Unassembled WGS sequence"/>
</dbReference>
<comment type="caution">
    <text evidence="1">The sequence shown here is derived from an EMBL/GenBank/DDBJ whole genome shotgun (WGS) entry which is preliminary data.</text>
</comment>
<dbReference type="EMBL" id="ABCB02000020">
    <property type="protein sequence ID" value="EDO60187.1"/>
    <property type="molecule type" value="Genomic_DNA"/>
</dbReference>
<dbReference type="AlphaFoldDB" id="A7VWP0"/>
<gene>
    <name evidence="1" type="ORF">CLOLEP_03010</name>
</gene>
<organism evidence="1 2">
    <name type="scientific">[Clostridium] leptum DSM 753</name>
    <dbReference type="NCBI Taxonomy" id="428125"/>
    <lineage>
        <taxon>Bacteria</taxon>
        <taxon>Bacillati</taxon>
        <taxon>Bacillota</taxon>
        <taxon>Clostridia</taxon>
        <taxon>Eubacteriales</taxon>
        <taxon>Oscillospiraceae</taxon>
        <taxon>Oscillospiraceae incertae sedis</taxon>
    </lineage>
</organism>
<reference evidence="1 2" key="2">
    <citation type="submission" date="2007-08" db="EMBL/GenBank/DDBJ databases">
        <authorList>
            <person name="Fulton L."/>
            <person name="Clifton S."/>
            <person name="Fulton B."/>
            <person name="Xu J."/>
            <person name="Minx P."/>
            <person name="Pepin K.H."/>
            <person name="Johnson M."/>
            <person name="Thiruvilangam P."/>
            <person name="Bhonagiri V."/>
            <person name="Nash W.E."/>
            <person name="Wang C."/>
            <person name="Mardis E.R."/>
            <person name="Wilson R.K."/>
        </authorList>
    </citation>
    <scope>NUCLEOTIDE SEQUENCE [LARGE SCALE GENOMIC DNA]</scope>
    <source>
        <strain evidence="1 2">DSM 753</strain>
    </source>
</reference>
<name>A7VWP0_9FIRM</name>
<evidence type="ECO:0000313" key="1">
    <source>
        <dbReference type="EMBL" id="EDO60187.1"/>
    </source>
</evidence>
<sequence>MIPLPMINRQWYFLSETLILNKRKIVPLFVLQRYFETVKLPFKTGRHLTWVCEQRFSAKFIG</sequence>
<proteinExistence type="predicted"/>
<accession>A7VWP0</accession>